<proteinExistence type="inferred from homology"/>
<protein>
    <recommendedName>
        <fullName evidence="6">Tat pathway signal sequence</fullName>
    </recommendedName>
</protein>
<dbReference type="EMBL" id="JAPEIS010000016">
    <property type="protein sequence ID" value="KAJ8058506.1"/>
    <property type="molecule type" value="Genomic_DNA"/>
</dbReference>
<feature type="transmembrane region" description="Helical" evidence="3">
    <location>
        <begin position="54"/>
        <end position="73"/>
    </location>
</feature>
<dbReference type="OrthoDB" id="3687641at2759"/>
<dbReference type="GO" id="GO:0043386">
    <property type="term" value="P:mycotoxin biosynthetic process"/>
    <property type="evidence" value="ECO:0007669"/>
    <property type="project" value="InterPro"/>
</dbReference>
<reference evidence="4" key="1">
    <citation type="submission" date="2022-11" db="EMBL/GenBank/DDBJ databases">
        <title>Genome Resource of Sclerotinia nivalis Strain SnTB1, a Plant Pathogen Isolated from American Ginseng.</title>
        <authorList>
            <person name="Fan S."/>
        </authorList>
    </citation>
    <scope>NUCLEOTIDE SEQUENCE</scope>
    <source>
        <strain evidence="4">SnTB1</strain>
    </source>
</reference>
<dbReference type="PANTHER" id="PTHR33365:SF7">
    <property type="entry name" value="TAT PATHWAY SIGNAL SEQUENCE"/>
    <property type="match status" value="1"/>
</dbReference>
<organism evidence="4 5">
    <name type="scientific">Sclerotinia nivalis</name>
    <dbReference type="NCBI Taxonomy" id="352851"/>
    <lineage>
        <taxon>Eukaryota</taxon>
        <taxon>Fungi</taxon>
        <taxon>Dikarya</taxon>
        <taxon>Ascomycota</taxon>
        <taxon>Pezizomycotina</taxon>
        <taxon>Leotiomycetes</taxon>
        <taxon>Helotiales</taxon>
        <taxon>Sclerotiniaceae</taxon>
        <taxon>Sclerotinia</taxon>
    </lineage>
</organism>
<dbReference type="PANTHER" id="PTHR33365">
    <property type="entry name" value="YALI0B05434P"/>
    <property type="match status" value="1"/>
</dbReference>
<feature type="region of interest" description="Disordered" evidence="2">
    <location>
        <begin position="1"/>
        <end position="42"/>
    </location>
</feature>
<dbReference type="Pfam" id="PF11807">
    <property type="entry name" value="UstYa"/>
    <property type="match status" value="1"/>
</dbReference>
<evidence type="ECO:0000313" key="4">
    <source>
        <dbReference type="EMBL" id="KAJ8058506.1"/>
    </source>
</evidence>
<keyword evidence="3" id="KW-1133">Transmembrane helix</keyword>
<comment type="similarity">
    <text evidence="1">Belongs to the ustYa family.</text>
</comment>
<evidence type="ECO:0000256" key="2">
    <source>
        <dbReference type="SAM" id="MobiDB-lite"/>
    </source>
</evidence>
<accession>A0A9X0A975</accession>
<keyword evidence="3" id="KW-0812">Transmembrane</keyword>
<keyword evidence="5" id="KW-1185">Reference proteome</keyword>
<keyword evidence="3" id="KW-0472">Membrane</keyword>
<dbReference type="InterPro" id="IPR021765">
    <property type="entry name" value="UstYa-like"/>
</dbReference>
<comment type="caution">
    <text evidence="4">The sequence shown here is derived from an EMBL/GenBank/DDBJ whole genome shotgun (WGS) entry which is preliminary data.</text>
</comment>
<feature type="compositionally biased region" description="Basic and acidic residues" evidence="2">
    <location>
        <begin position="20"/>
        <end position="42"/>
    </location>
</feature>
<dbReference type="AlphaFoldDB" id="A0A9X0A975"/>
<name>A0A9X0A975_9HELO</name>
<evidence type="ECO:0000256" key="3">
    <source>
        <dbReference type="SAM" id="Phobius"/>
    </source>
</evidence>
<evidence type="ECO:0008006" key="6">
    <source>
        <dbReference type="Google" id="ProtNLM"/>
    </source>
</evidence>
<evidence type="ECO:0000313" key="5">
    <source>
        <dbReference type="Proteomes" id="UP001152300"/>
    </source>
</evidence>
<sequence>MGQDQEEPLLSSSEVQDELSQDREAHHAAKESAAEVEEYRPASDRTKRYRNSHILLTVGLVICYIPAILLFIASGTRFHRHAANPALLPDLAKEAKIFEIQKFPSGFRSSPYAGPPSEEVDAAWHELFEYNDIRVELEDLQAIGMESLPLQQGGYIAQPGVFHELHCLKRIRHWIYRDHYIYPKGPSDAELKEWEAHIHHCIERLRLSMMCRGDTSLAIYKWLKEGDEFVPTITDVGPHQCINWENFSGWIKDRSVNLSEPGLLVSRY</sequence>
<evidence type="ECO:0000256" key="1">
    <source>
        <dbReference type="ARBA" id="ARBA00035112"/>
    </source>
</evidence>
<dbReference type="Proteomes" id="UP001152300">
    <property type="component" value="Unassembled WGS sequence"/>
</dbReference>
<gene>
    <name evidence="4" type="ORF">OCU04_012692</name>
</gene>